<dbReference type="EMBL" id="BARU01016264">
    <property type="protein sequence ID" value="GAH59884.1"/>
    <property type="molecule type" value="Genomic_DNA"/>
</dbReference>
<accession>X1I1C7</accession>
<reference evidence="2" key="1">
    <citation type="journal article" date="2014" name="Front. Microbiol.">
        <title>High frequency of phylogenetically diverse reductive dehalogenase-homologous genes in deep subseafloor sedimentary metagenomes.</title>
        <authorList>
            <person name="Kawai M."/>
            <person name="Futagami T."/>
            <person name="Toyoda A."/>
            <person name="Takaki Y."/>
            <person name="Nishi S."/>
            <person name="Hori S."/>
            <person name="Arai W."/>
            <person name="Tsubouchi T."/>
            <person name="Morono Y."/>
            <person name="Uchiyama I."/>
            <person name="Ito T."/>
            <person name="Fujiyama A."/>
            <person name="Inagaki F."/>
            <person name="Takami H."/>
        </authorList>
    </citation>
    <scope>NUCLEOTIDE SEQUENCE</scope>
    <source>
        <strain evidence="2">Expedition CK06-06</strain>
    </source>
</reference>
<evidence type="ECO:0000256" key="1">
    <source>
        <dbReference type="SAM" id="Phobius"/>
    </source>
</evidence>
<feature type="transmembrane region" description="Helical" evidence="1">
    <location>
        <begin position="16"/>
        <end position="34"/>
    </location>
</feature>
<keyword evidence="1" id="KW-0472">Membrane</keyword>
<name>X1I1C7_9ZZZZ</name>
<keyword evidence="1" id="KW-1133">Transmembrane helix</keyword>
<feature type="non-terminal residue" evidence="2">
    <location>
        <position position="1"/>
    </location>
</feature>
<protein>
    <submittedName>
        <fullName evidence="2">Uncharacterized protein</fullName>
    </submittedName>
</protein>
<feature type="non-terminal residue" evidence="2">
    <location>
        <position position="35"/>
    </location>
</feature>
<proteinExistence type="predicted"/>
<evidence type="ECO:0000313" key="2">
    <source>
        <dbReference type="EMBL" id="GAH59884.1"/>
    </source>
</evidence>
<comment type="caution">
    <text evidence="2">The sequence shown here is derived from an EMBL/GenBank/DDBJ whole genome shotgun (WGS) entry which is preliminary data.</text>
</comment>
<dbReference type="AlphaFoldDB" id="X1I1C7"/>
<keyword evidence="1" id="KW-0812">Transmembrane</keyword>
<organism evidence="2">
    <name type="scientific">marine sediment metagenome</name>
    <dbReference type="NCBI Taxonomy" id="412755"/>
    <lineage>
        <taxon>unclassified sequences</taxon>
        <taxon>metagenomes</taxon>
        <taxon>ecological metagenomes</taxon>
    </lineage>
</organism>
<sequence length="35" mass="3527">RLPSSEPVIMNDLTPIPALVGGALIGLAASLLLLT</sequence>
<gene>
    <name evidence="2" type="ORF">S03H2_27269</name>
</gene>